<comment type="caution">
    <text evidence="7">The sequence shown here is derived from an EMBL/GenBank/DDBJ whole genome shotgun (WGS) entry which is preliminary data.</text>
</comment>
<dbReference type="InterPro" id="IPR006052">
    <property type="entry name" value="TNF_dom"/>
</dbReference>
<dbReference type="AlphaFoldDB" id="A0A5A9NUE1"/>
<keyword evidence="3" id="KW-0202">Cytokine</keyword>
<evidence type="ECO:0000256" key="4">
    <source>
        <dbReference type="ARBA" id="ARBA00023136"/>
    </source>
</evidence>
<comment type="similarity">
    <text evidence="2">Belongs to the tumor necrosis factor family.</text>
</comment>
<dbReference type="GO" id="GO:0005125">
    <property type="term" value="F:cytokine activity"/>
    <property type="evidence" value="ECO:0007669"/>
    <property type="project" value="UniProtKB-KW"/>
</dbReference>
<dbReference type="GO" id="GO:0016020">
    <property type="term" value="C:membrane"/>
    <property type="evidence" value="ECO:0007669"/>
    <property type="project" value="UniProtKB-SubCell"/>
</dbReference>
<keyword evidence="4" id="KW-0472">Membrane</keyword>
<accession>A0A5A9NUE1</accession>
<keyword evidence="8" id="KW-1185">Reference proteome</keyword>
<feature type="region of interest" description="Disordered" evidence="5">
    <location>
        <begin position="77"/>
        <end position="97"/>
    </location>
</feature>
<evidence type="ECO:0000313" key="7">
    <source>
        <dbReference type="EMBL" id="KAA0713794.1"/>
    </source>
</evidence>
<dbReference type="GO" id="GO:0005164">
    <property type="term" value="F:tumor necrosis factor receptor binding"/>
    <property type="evidence" value="ECO:0007669"/>
    <property type="project" value="InterPro"/>
</dbReference>
<dbReference type="PANTHER" id="PTHR11471">
    <property type="entry name" value="TUMOR NECROSIS FACTOR FAMILY MEMBER"/>
    <property type="match status" value="1"/>
</dbReference>
<dbReference type="GO" id="GO:0005615">
    <property type="term" value="C:extracellular space"/>
    <property type="evidence" value="ECO:0007669"/>
    <property type="project" value="UniProtKB-KW"/>
</dbReference>
<dbReference type="InterPro" id="IPR008983">
    <property type="entry name" value="Tumour_necrosis_fac-like_dom"/>
</dbReference>
<organism evidence="7 8">
    <name type="scientific">Triplophysa tibetana</name>
    <dbReference type="NCBI Taxonomy" id="1572043"/>
    <lineage>
        <taxon>Eukaryota</taxon>
        <taxon>Metazoa</taxon>
        <taxon>Chordata</taxon>
        <taxon>Craniata</taxon>
        <taxon>Vertebrata</taxon>
        <taxon>Euteleostomi</taxon>
        <taxon>Actinopterygii</taxon>
        <taxon>Neopterygii</taxon>
        <taxon>Teleostei</taxon>
        <taxon>Ostariophysi</taxon>
        <taxon>Cypriniformes</taxon>
        <taxon>Nemacheilidae</taxon>
        <taxon>Triplophysa</taxon>
    </lineage>
</organism>
<protein>
    <recommendedName>
        <fullName evidence="6">THD domain-containing protein</fullName>
    </recommendedName>
</protein>
<dbReference type="Proteomes" id="UP000324632">
    <property type="component" value="Chromosome 12"/>
</dbReference>
<name>A0A5A9NUE1_9TELE</name>
<feature type="compositionally biased region" description="Polar residues" evidence="5">
    <location>
        <begin position="77"/>
        <end position="88"/>
    </location>
</feature>
<feature type="domain" description="THD" evidence="6">
    <location>
        <begin position="134"/>
        <end position="239"/>
    </location>
</feature>
<evidence type="ECO:0000259" key="6">
    <source>
        <dbReference type="Pfam" id="PF00229"/>
    </source>
</evidence>
<reference evidence="7 8" key="1">
    <citation type="journal article" date="2019" name="Mol. Ecol. Resour.">
        <title>Chromosome-level genome assembly of Triplophysa tibetana, a fish adapted to the harsh high-altitude environment of the Tibetan Plateau.</title>
        <authorList>
            <person name="Yang X."/>
            <person name="Liu H."/>
            <person name="Ma Z."/>
            <person name="Zou Y."/>
            <person name="Zou M."/>
            <person name="Mao Y."/>
            <person name="Li X."/>
            <person name="Wang H."/>
            <person name="Chen T."/>
            <person name="Wang W."/>
            <person name="Yang R."/>
        </authorList>
    </citation>
    <scope>NUCLEOTIDE SEQUENCE [LARGE SCALE GENOMIC DNA]</scope>
    <source>
        <strain evidence="7">TTIB1903HZAU</strain>
        <tissue evidence="7">Muscle</tissue>
    </source>
</reference>
<evidence type="ECO:0000256" key="1">
    <source>
        <dbReference type="ARBA" id="ARBA00004370"/>
    </source>
</evidence>
<evidence type="ECO:0000256" key="5">
    <source>
        <dbReference type="SAM" id="MobiDB-lite"/>
    </source>
</evidence>
<comment type="subcellular location">
    <subcellularLocation>
        <location evidence="1">Membrane</location>
    </subcellularLocation>
</comment>
<dbReference type="SUPFAM" id="SSF49842">
    <property type="entry name" value="TNF-like"/>
    <property type="match status" value="1"/>
</dbReference>
<dbReference type="EMBL" id="SOYY01000012">
    <property type="protein sequence ID" value="KAA0713794.1"/>
    <property type="molecule type" value="Genomic_DNA"/>
</dbReference>
<gene>
    <name evidence="7" type="ORF">E1301_Tti020592</name>
</gene>
<sequence length="246" mass="27798">MAVEHGRAGSEDCTVLMESKPGGLKRIEYRSLQKQMCCLQFMTVSFCLTCCLLTFMYHSKASGCKDNDKLEPPMTAMQKQTLGSNSSEETSHKPKPTPFIRVTTRAKLVTGKGYVTWRLPGDHVNHSEFFTLDSDGESLIVHREGTYKVSLQILYRGVQDQRSGQTLLSHEIHRYTAGYPIPLTMLVYKETINFASHMWRKTLFSEGVYSLDAGDRLKVWSENGSLIDGSSNAQHTFFVAHPHFFS</sequence>
<evidence type="ECO:0000313" key="8">
    <source>
        <dbReference type="Proteomes" id="UP000324632"/>
    </source>
</evidence>
<dbReference type="GO" id="GO:0006955">
    <property type="term" value="P:immune response"/>
    <property type="evidence" value="ECO:0007669"/>
    <property type="project" value="InterPro"/>
</dbReference>
<dbReference type="Pfam" id="PF00229">
    <property type="entry name" value="TNF"/>
    <property type="match status" value="1"/>
</dbReference>
<evidence type="ECO:0000256" key="3">
    <source>
        <dbReference type="ARBA" id="ARBA00022514"/>
    </source>
</evidence>
<dbReference type="Gene3D" id="2.60.120.40">
    <property type="match status" value="1"/>
</dbReference>
<proteinExistence type="inferred from homology"/>
<dbReference type="PANTHER" id="PTHR11471:SF24">
    <property type="entry name" value="TUMOR NECROSIS FACTOR LIGAND SUPERFAMILY MEMBER 15"/>
    <property type="match status" value="1"/>
</dbReference>
<evidence type="ECO:0000256" key="2">
    <source>
        <dbReference type="ARBA" id="ARBA00008670"/>
    </source>
</evidence>